<dbReference type="FunFam" id="3.30.300.30:FF:000010">
    <property type="entry name" value="Enterobactin synthetase component F"/>
    <property type="match status" value="2"/>
</dbReference>
<keyword evidence="3" id="KW-0596">Phosphopantetheine</keyword>
<dbReference type="PROSITE" id="PS50075">
    <property type="entry name" value="CARRIER"/>
    <property type="match status" value="2"/>
</dbReference>
<dbReference type="Proteomes" id="UP000487268">
    <property type="component" value="Unassembled WGS sequence"/>
</dbReference>
<dbReference type="FunFam" id="1.10.1200.10:FF:000005">
    <property type="entry name" value="Nonribosomal peptide synthetase 1"/>
    <property type="match status" value="1"/>
</dbReference>
<dbReference type="FunFam" id="3.40.50.980:FF:000001">
    <property type="entry name" value="Non-ribosomal peptide synthetase"/>
    <property type="match status" value="2"/>
</dbReference>
<evidence type="ECO:0000259" key="7">
    <source>
        <dbReference type="PROSITE" id="PS50075"/>
    </source>
</evidence>
<dbReference type="GO" id="GO:0005829">
    <property type="term" value="C:cytosol"/>
    <property type="evidence" value="ECO:0007669"/>
    <property type="project" value="TreeGrafter"/>
</dbReference>
<dbReference type="PANTHER" id="PTHR45527">
    <property type="entry name" value="NONRIBOSOMAL PEPTIDE SYNTHETASE"/>
    <property type="match status" value="1"/>
</dbReference>
<evidence type="ECO:0000313" key="8">
    <source>
        <dbReference type="EMBL" id="MQY03034.1"/>
    </source>
</evidence>
<dbReference type="CDD" id="cd17646">
    <property type="entry name" value="A_NRPS_AB3403-like"/>
    <property type="match status" value="1"/>
</dbReference>
<evidence type="ECO:0000256" key="3">
    <source>
        <dbReference type="ARBA" id="ARBA00022450"/>
    </source>
</evidence>
<dbReference type="GO" id="GO:0044550">
    <property type="term" value="P:secondary metabolite biosynthetic process"/>
    <property type="evidence" value="ECO:0007669"/>
    <property type="project" value="UniProtKB-ARBA"/>
</dbReference>
<dbReference type="FunFam" id="3.40.50.980:FF:000002">
    <property type="entry name" value="Enterobactin synthetase component F"/>
    <property type="match status" value="1"/>
</dbReference>
<keyword evidence="4" id="KW-0597">Phosphoprotein</keyword>
<evidence type="ECO:0000256" key="6">
    <source>
        <dbReference type="ARBA" id="ARBA00023194"/>
    </source>
</evidence>
<dbReference type="SUPFAM" id="SSF52777">
    <property type="entry name" value="CoA-dependent acyltransferases"/>
    <property type="match status" value="8"/>
</dbReference>
<dbReference type="GO" id="GO:0043041">
    <property type="term" value="P:amino acid activation for nonribosomal peptide biosynthetic process"/>
    <property type="evidence" value="ECO:0007669"/>
    <property type="project" value="TreeGrafter"/>
</dbReference>
<dbReference type="InterPro" id="IPR006162">
    <property type="entry name" value="Ppantetheine_attach_site"/>
</dbReference>
<dbReference type="GO" id="GO:0031177">
    <property type="term" value="F:phosphopantetheine binding"/>
    <property type="evidence" value="ECO:0007669"/>
    <property type="project" value="InterPro"/>
</dbReference>
<dbReference type="GO" id="GO:0003824">
    <property type="term" value="F:catalytic activity"/>
    <property type="evidence" value="ECO:0007669"/>
    <property type="project" value="InterPro"/>
</dbReference>
<accession>A0A7K0BQM2</accession>
<keyword evidence="9" id="KW-1185">Reference proteome</keyword>
<dbReference type="Gene3D" id="1.10.1200.10">
    <property type="entry name" value="ACP-like"/>
    <property type="match status" value="2"/>
</dbReference>
<evidence type="ECO:0000256" key="4">
    <source>
        <dbReference type="ARBA" id="ARBA00022553"/>
    </source>
</evidence>
<dbReference type="Gene3D" id="3.30.300.30">
    <property type="match status" value="2"/>
</dbReference>
<evidence type="ECO:0000256" key="1">
    <source>
        <dbReference type="ARBA" id="ARBA00001957"/>
    </source>
</evidence>
<dbReference type="InterPro" id="IPR010060">
    <property type="entry name" value="NRPS_synth"/>
</dbReference>
<dbReference type="Gene3D" id="3.30.559.10">
    <property type="entry name" value="Chloramphenicol acetyltransferase-like domain"/>
    <property type="match status" value="4"/>
</dbReference>
<comment type="caution">
    <text evidence="8">The sequence shown here is derived from an EMBL/GenBank/DDBJ whole genome shotgun (WGS) entry which is preliminary data.</text>
</comment>
<feature type="domain" description="Carrier" evidence="7">
    <location>
        <begin position="953"/>
        <end position="1027"/>
    </location>
</feature>
<protein>
    <submittedName>
        <fullName evidence="8">Linear gramicidin synthase subunit B</fullName>
    </submittedName>
</protein>
<dbReference type="Pfam" id="PF00501">
    <property type="entry name" value="AMP-binding"/>
    <property type="match status" value="2"/>
</dbReference>
<feature type="domain" description="Carrier" evidence="7">
    <location>
        <begin position="2458"/>
        <end position="2532"/>
    </location>
</feature>
<dbReference type="InterPro" id="IPR020845">
    <property type="entry name" value="AMP-binding_CS"/>
</dbReference>
<dbReference type="FunFam" id="3.40.50.12780:FF:000012">
    <property type="entry name" value="Non-ribosomal peptide synthetase"/>
    <property type="match status" value="1"/>
</dbReference>
<dbReference type="Gene3D" id="3.30.559.30">
    <property type="entry name" value="Nonribosomal peptide synthetase, condensation domain"/>
    <property type="match status" value="4"/>
</dbReference>
<keyword evidence="5" id="KW-0677">Repeat</keyword>
<dbReference type="SMART" id="SM00823">
    <property type="entry name" value="PKS_PP"/>
    <property type="match status" value="2"/>
</dbReference>
<dbReference type="GO" id="GO:0017000">
    <property type="term" value="P:antibiotic biosynthetic process"/>
    <property type="evidence" value="ECO:0007669"/>
    <property type="project" value="UniProtKB-KW"/>
</dbReference>
<dbReference type="InterPro" id="IPR000873">
    <property type="entry name" value="AMP-dep_synth/lig_dom"/>
</dbReference>
<proteinExistence type="inferred from homology"/>
<dbReference type="FunFam" id="2.30.38.10:FF:000001">
    <property type="entry name" value="Non-ribosomal peptide synthetase PvdI"/>
    <property type="match status" value="1"/>
</dbReference>
<comment type="similarity">
    <text evidence="2">Belongs to the ATP-dependent AMP-binding enzyme family.</text>
</comment>
<dbReference type="NCBIfam" id="TIGR01733">
    <property type="entry name" value="AA-adenyl-dom"/>
    <property type="match status" value="2"/>
</dbReference>
<dbReference type="PROSITE" id="PS00455">
    <property type="entry name" value="AMP_BINDING"/>
    <property type="match status" value="2"/>
</dbReference>
<dbReference type="Pfam" id="PF13193">
    <property type="entry name" value="AMP-binding_C"/>
    <property type="match status" value="2"/>
</dbReference>
<dbReference type="SUPFAM" id="SSF47336">
    <property type="entry name" value="ACP-like"/>
    <property type="match status" value="2"/>
</dbReference>
<gene>
    <name evidence="8" type="primary">lgrB</name>
    <name evidence="8" type="ORF">ACRB68_10690</name>
</gene>
<dbReference type="InterPro" id="IPR023213">
    <property type="entry name" value="CAT-like_dom_sf"/>
</dbReference>
<dbReference type="Gene3D" id="3.40.50.980">
    <property type="match status" value="4"/>
</dbReference>
<reference evidence="8 9" key="1">
    <citation type="submission" date="2019-10" db="EMBL/GenBank/DDBJ databases">
        <title>Actinomadura rubteroloni sp. nov. and Actinomadura macrotermitis sp. nov., isolated from the gut of fungus growing-termite Macrotermes natalensis.</title>
        <authorList>
            <person name="Benndorf R."/>
            <person name="Martin K."/>
            <person name="Kuefner M."/>
            <person name="De Beer W."/>
            <person name="Kaster A.-K."/>
            <person name="Vollmers J."/>
            <person name="Poulsen M."/>
            <person name="Beemelmanns C."/>
        </authorList>
    </citation>
    <scope>NUCLEOTIDE SEQUENCE [LARGE SCALE GENOMIC DNA]</scope>
    <source>
        <strain evidence="8 9">RB68</strain>
    </source>
</reference>
<dbReference type="Gene3D" id="2.30.38.10">
    <property type="entry name" value="Luciferase, Domain 3"/>
    <property type="match status" value="2"/>
</dbReference>
<dbReference type="InterPro" id="IPR010071">
    <property type="entry name" value="AA_adenyl_dom"/>
</dbReference>
<keyword evidence="6" id="KW-0045">Antibiotic biosynthesis</keyword>
<dbReference type="PROSITE" id="PS00012">
    <property type="entry name" value="PHOSPHOPANTETHEINE"/>
    <property type="match status" value="2"/>
</dbReference>
<comment type="cofactor">
    <cofactor evidence="1">
        <name>pantetheine 4'-phosphate</name>
        <dbReference type="ChEBI" id="CHEBI:47942"/>
    </cofactor>
</comment>
<dbReference type="InterPro" id="IPR036736">
    <property type="entry name" value="ACP-like_sf"/>
</dbReference>
<evidence type="ECO:0000256" key="5">
    <source>
        <dbReference type="ARBA" id="ARBA00022737"/>
    </source>
</evidence>
<dbReference type="InterPro" id="IPR001242">
    <property type="entry name" value="Condensation_dom"/>
</dbReference>
<sequence>MSRSALAEVWPLSPLQEGLLFHALYDEDARSSYVVQRTLELRGPLDPAALRASGQALLDRHANLRAGFRQLAGMDRPVQVIARRVALPWSWTDLSDLPEDAALAEVERLAARERDRGFDPAAPPLIRFALARLDDRHHRLVITNHHLLMDGWSLPIMRRELTALYAAGGDPAALPAAPPYRDYLAWLERRDGAAAAEAWRAELLGVDEPTLVAGPGPAGAPPDRARTTVPAATAAGLRALARGHGLTLNTIVQGAWALLLSRLSGRRDVVFGAVVAGRPPELPGVEDMLGLFVNTVPVRVALDPAVPVLDLLTGLQKRQSALMEHHHVGLAEIQRLAGPGAVFDTLLAYESYPRDAAPAAPGGDTLRMTPAGSEESVHYPVSLAVIPGEELRLRVDRSPGAFDRQTAAELAARFTGLLAAIVADPAAPVGRLGLLTADERRVLDGWNATAVPVPDATLTGLIEAQVARTPDAVAVVFEGRALTFAELDAAADALARRLAGCGAGPERSVAVAVPRSAELVVALVAVLKTGAAYLPIDPEHPAPRIAAMLADADPAAVLCTAATRDALPGVQAPLLDLTGGPAEAPPPGPAIGPRPGHPAYVIYTSGSTGVPKGVVVSHRGIVNRLLWMQDAYGLGPGDTVLQKTPSGFDVSVWEFFWPLITGARLVLAKPGGHRDPAYLAGLIVAENVTTVHFVPSMLEAFTAEPASADCTGLRRVICSGEALPADLVNRFHEHLPGVPLHNLYGPTEASVDVTSWECPDGPVATVPIGKPIWNTGLHVLDAFLHPVPPGVAGELYLTGTGLARGYLNRAALTAERFVAAPQGRLYRTGDLARWTPAGDLEYLGRADHQVKIRGLRIEPGEIEAVLAGHPGVARVAVVARRDRPGAPQLVAYVLPAGDVRPAELREYAARALPDHMVPAAVVVLGEFPLTPSGKLDRAALPAPDFGGLAAGRAAATPAEELLCRLFAEVLRLDSVGADAGFFDLGGDSIVSLQLVARARKEGLVLTPRQIFELRTPAALAAVATAPGEPAGPAEPATGRFPLTPVMRWVASRAGLPARLSQSMTVQVPPGLDGRRLTRALHALLDRHAMLRARLVRPDPDDPATWLLDVPADPPDVVVTRVDAAGLDDGPLAELCAERLHQAASGLDPEAGVLVRAVWLDRGAAADGRLLLVVHHLAVDGVSWRILLPDLEAAYRGEDLAPVDGSFRHWALTAARQDRTGELAGWQALLDIAEEPLGGRPLDPARDTAATLRHRTLTLPAATTAALLTTVPAAFHARIDDVLLTGLAVAVAGARGRPGPVLVDVEGHGRDPLGAGLDLSRTVGWFTSVHPVRIDTGPLDLAEIEAGAAAAGHALKRVKEQLRAVPGDGLGHGLLRCDPATAPALAALPAPQIVFNYLGRFTGPAPGGAGGGWRQLAMGGETGPDTPVGHALSFGGSVRDGADGPALTLTVAWPSALFTEEAAAGLAERWAAALTGLAAHAAKPGTGGHTPSDFPLLPLDQRQVDEAHRAVPDLTEVWPLTPLQEGLLFHTAFDAGGLDLYAGQRVLELDGPLDVPALRASARALLDRHPNLRVAFRQLGDRPVQIVAGAVEPPWREIEAAGPAEADAAAAADLAERFDPAVPPLLRFLLIRLGPRLHRLVITSHHLLLDGWSQPMLKRELFAAYHAGGDASALPPAPPYRDYLAWLGRQDTAESRRAWRDELAGLDEPTLAAGPGPAPAEAVPPDHAETSVGAETAAALRAFARSRDLTLNTVLQGAWALLVGGLAHRRDVVFGAVVAGRPPELPGSTRMLGLFINTVPVRVPLPPGEPVARMLTALQARQSALTGHHGLGLAEIQRLAGPGAVFDSLLAYENYPREPAPAAPAEDGGLRLTPLSSEEAVHYPLSLAVLPGERLRLRLDCRPGAFGPDGARVLAGRLVRILEQIAADPERPLGSVTVLSAAERARILGDWNATAAPVPAATLPALFEERAARCPGATALVAAGTELTYAELDAAAARLARRLGALGAGPGRFVAVALPRSAETVVALLAVLKSGAAYLPVDAAYPRERIAFMLAETAPVAVVCDSATEPVLPGGPARVVLDDPATAEQIAAGGPGAPAGAGPARPLSAADPAYVIYTSGSTGTPKGVVVEHRAVVNYLEHVAEHYPSVRSGALLHSPVSFDLTVTALFGPLLQGGRVIVGELDQAPGAAAPLLLKVTPSHLRLLDGLRAPVGDLVVGGEQLTGEALAGWRAAHPGSAVVNEYGPTEATVGCTEYRIEPGAPVAEGAVPIGRPLRNARLYVLDGALQPVPAGAAGELYIAGEGLARGYLNRPGLTAERFTASPFGPGRMYRTGDLARWTEDGELVYLGRTDTQVKVRGFRIEPGEVEAALAALPGIEQAVVVARADGPGPQRLVAYIVPAGDAAPDPAQVRAHTAGVLPEHMVPAAVVVLAELPLTVNGKLDRAALPAPDFAGLAGGREPATPLEAVLCRLFAEVLRLERVGADDGFFDLGGDSIVSMQLVARARREGVVFTPRQVFEQRTPAGIARVATLSAGGAEDSGTGSAPLTPIMREFTGRAGPGGLGRFAQTLVAEVPAGLDEARLNTAVQALVDHHDALRARLDPDALTLEIPAAAPAAPVLRIPADGMDGAALAGLAAAEGAAAAARLDPRAGVMLQTVWLDAGPGRPGRLLLVGHHLVVDGVSWRILLPDLEAAYTAAAAGEPIRLEPVGTSFRRWALLAAEQARGDTRVAELPHWRETLGHDDPPLGRRPLDPATDRAAGLRRLTHTLPAALTGELLTGVPAVFHAGINDVLLTAFAAAVAGWRGRRTGRTGPVLVDVEGHGRVPLADDVELSRTVGWFTSMHPVRLDPGDPARVLSGGDAADRAVKRVKEQLRAAGDGLGHGLLRHLNPATGPELAGLPRPQIAFNYMGRFTRGAAAAGWRQIGLGGDTGDLPATHLLEAGGMVRDGAGGPALTLLLAWPDGPLTEADAAEVLDGWTAALTALAARAAGPGGHTPSDFPLLDLAQSDLDALQAALGTTKRRSR</sequence>
<dbReference type="InterPro" id="IPR009081">
    <property type="entry name" value="PP-bd_ACP"/>
</dbReference>
<name>A0A7K0BQM2_9ACTN</name>
<dbReference type="SUPFAM" id="SSF56801">
    <property type="entry name" value="Acetyl-CoA synthetase-like"/>
    <property type="match status" value="2"/>
</dbReference>
<dbReference type="PANTHER" id="PTHR45527:SF1">
    <property type="entry name" value="FATTY ACID SYNTHASE"/>
    <property type="match status" value="1"/>
</dbReference>
<evidence type="ECO:0000313" key="9">
    <source>
        <dbReference type="Proteomes" id="UP000487268"/>
    </source>
</evidence>
<evidence type="ECO:0000256" key="2">
    <source>
        <dbReference type="ARBA" id="ARBA00006432"/>
    </source>
</evidence>
<dbReference type="CDD" id="cd05930">
    <property type="entry name" value="A_NRPS"/>
    <property type="match status" value="1"/>
</dbReference>
<dbReference type="NCBIfam" id="TIGR01720">
    <property type="entry name" value="NRPS-para261"/>
    <property type="match status" value="2"/>
</dbReference>
<dbReference type="RefSeq" id="WP_194293190.1">
    <property type="nucleotide sequence ID" value="NZ_WEGH01000001.1"/>
</dbReference>
<dbReference type="InterPro" id="IPR025110">
    <property type="entry name" value="AMP-bd_C"/>
</dbReference>
<organism evidence="8 9">
    <name type="scientific">Actinomadura macrotermitis</name>
    <dbReference type="NCBI Taxonomy" id="2585200"/>
    <lineage>
        <taxon>Bacteria</taxon>
        <taxon>Bacillati</taxon>
        <taxon>Actinomycetota</taxon>
        <taxon>Actinomycetes</taxon>
        <taxon>Streptosporangiales</taxon>
        <taxon>Thermomonosporaceae</taxon>
        <taxon>Actinomadura</taxon>
    </lineage>
</organism>
<dbReference type="CDD" id="cd19543">
    <property type="entry name" value="DCL_NRPS"/>
    <property type="match status" value="2"/>
</dbReference>
<dbReference type="Pfam" id="PF00550">
    <property type="entry name" value="PP-binding"/>
    <property type="match status" value="2"/>
</dbReference>
<dbReference type="Pfam" id="PF00668">
    <property type="entry name" value="Condensation"/>
    <property type="match status" value="4"/>
</dbReference>
<dbReference type="GO" id="GO:0008610">
    <property type="term" value="P:lipid biosynthetic process"/>
    <property type="evidence" value="ECO:0007669"/>
    <property type="project" value="UniProtKB-ARBA"/>
</dbReference>
<dbReference type="InterPro" id="IPR020806">
    <property type="entry name" value="PKS_PP-bd"/>
</dbReference>
<dbReference type="InterPro" id="IPR045851">
    <property type="entry name" value="AMP-bd_C_sf"/>
</dbReference>
<dbReference type="EMBL" id="WEGH01000001">
    <property type="protein sequence ID" value="MQY03034.1"/>
    <property type="molecule type" value="Genomic_DNA"/>
</dbReference>